<evidence type="ECO:0000313" key="3">
    <source>
        <dbReference type="Proteomes" id="UP001066276"/>
    </source>
</evidence>
<dbReference type="EMBL" id="JANPWB010000007">
    <property type="protein sequence ID" value="KAJ1169325.1"/>
    <property type="molecule type" value="Genomic_DNA"/>
</dbReference>
<reference evidence="2" key="1">
    <citation type="journal article" date="2022" name="bioRxiv">
        <title>Sequencing and chromosome-scale assembly of the giantPleurodeles waltlgenome.</title>
        <authorList>
            <person name="Brown T."/>
            <person name="Elewa A."/>
            <person name="Iarovenko S."/>
            <person name="Subramanian E."/>
            <person name="Araus A.J."/>
            <person name="Petzold A."/>
            <person name="Susuki M."/>
            <person name="Suzuki K.-i.T."/>
            <person name="Hayashi T."/>
            <person name="Toyoda A."/>
            <person name="Oliveira C."/>
            <person name="Osipova E."/>
            <person name="Leigh N.D."/>
            <person name="Simon A."/>
            <person name="Yun M.H."/>
        </authorList>
    </citation>
    <scope>NUCLEOTIDE SEQUENCE</scope>
    <source>
        <strain evidence="2">20211129_DDA</strain>
        <tissue evidence="2">Liver</tissue>
    </source>
</reference>
<comment type="caution">
    <text evidence="2">The sequence shown here is derived from an EMBL/GenBank/DDBJ whole genome shotgun (WGS) entry which is preliminary data.</text>
</comment>
<evidence type="ECO:0000313" key="2">
    <source>
        <dbReference type="EMBL" id="KAJ1169325.1"/>
    </source>
</evidence>
<sequence>MQVVLAEPRNYCLWLHVSKTMFAPPHRGEATVLLLDHGTVPQSQRSNATATLQETPRRGPTFPTRATPRGRIAEILLVQPHPSEALDYDEAHTTTTKVG</sequence>
<feature type="compositionally biased region" description="Polar residues" evidence="1">
    <location>
        <begin position="40"/>
        <end position="54"/>
    </location>
</feature>
<dbReference type="AlphaFoldDB" id="A0AAV7SYX7"/>
<keyword evidence="3" id="KW-1185">Reference proteome</keyword>
<name>A0AAV7SYX7_PLEWA</name>
<accession>A0AAV7SYX7</accession>
<dbReference type="Proteomes" id="UP001066276">
    <property type="component" value="Chromosome 4_1"/>
</dbReference>
<organism evidence="2 3">
    <name type="scientific">Pleurodeles waltl</name>
    <name type="common">Iberian ribbed newt</name>
    <dbReference type="NCBI Taxonomy" id="8319"/>
    <lineage>
        <taxon>Eukaryota</taxon>
        <taxon>Metazoa</taxon>
        <taxon>Chordata</taxon>
        <taxon>Craniata</taxon>
        <taxon>Vertebrata</taxon>
        <taxon>Euteleostomi</taxon>
        <taxon>Amphibia</taxon>
        <taxon>Batrachia</taxon>
        <taxon>Caudata</taxon>
        <taxon>Salamandroidea</taxon>
        <taxon>Salamandridae</taxon>
        <taxon>Pleurodelinae</taxon>
        <taxon>Pleurodeles</taxon>
    </lineage>
</organism>
<evidence type="ECO:0000256" key="1">
    <source>
        <dbReference type="SAM" id="MobiDB-lite"/>
    </source>
</evidence>
<protein>
    <submittedName>
        <fullName evidence="2">Uncharacterized protein</fullName>
    </submittedName>
</protein>
<proteinExistence type="predicted"/>
<feature type="region of interest" description="Disordered" evidence="1">
    <location>
        <begin position="39"/>
        <end position="66"/>
    </location>
</feature>
<gene>
    <name evidence="2" type="ORF">NDU88_001218</name>
</gene>